<gene>
    <name evidence="2" type="ORF">EZS26_000238</name>
</gene>
<sequence length="250" mass="28328">MDNGKTMERGALHELVGTPAEGSGIYRTIEASNSAGSVSTVREAEEREELESRGINPDFDKTEFRKELRKQAEQNGVWLYNVYLDDKTLIHDQKAKGTSENDVYLSSDGKTLTKLNNLSSVKSTERNENLSAVIDRFVSHNRLFPNVPYTIKGFMNNKNGFPSLVLEQPYIKDVERNATQAEIDTYLIEHGFKLDGVRKWSNEHAVWSNGVYELFDTRPANVLKGNNGELYFIDTIPHSVDYLSDGETRE</sequence>
<feature type="region of interest" description="Disordered" evidence="1">
    <location>
        <begin position="33"/>
        <end position="54"/>
    </location>
</feature>
<dbReference type="Pfam" id="PF18762">
    <property type="entry name" value="Kinase-PolyVal"/>
    <property type="match status" value="1"/>
</dbReference>
<dbReference type="AlphaFoldDB" id="A0A5M8P588"/>
<dbReference type="InterPro" id="IPR041055">
    <property type="entry name" value="Kinase-PolyVal"/>
</dbReference>
<protein>
    <submittedName>
        <fullName evidence="2">Uncharacterized protein</fullName>
    </submittedName>
</protein>
<organism evidence="2 3">
    <name type="scientific">Candidatus Ordinivivax streblomastigis</name>
    <dbReference type="NCBI Taxonomy" id="2540710"/>
    <lineage>
        <taxon>Bacteria</taxon>
        <taxon>Pseudomonadati</taxon>
        <taxon>Bacteroidota</taxon>
        <taxon>Bacteroidia</taxon>
        <taxon>Bacteroidales</taxon>
        <taxon>Candidatus Ordinivivax</taxon>
    </lineage>
</organism>
<accession>A0A5M8P588</accession>
<comment type="caution">
    <text evidence="2">The sequence shown here is derived from an EMBL/GenBank/DDBJ whole genome shotgun (WGS) entry which is preliminary data.</text>
</comment>
<dbReference type="EMBL" id="SNRX01000001">
    <property type="protein sequence ID" value="KAA6303687.1"/>
    <property type="molecule type" value="Genomic_DNA"/>
</dbReference>
<evidence type="ECO:0000256" key="1">
    <source>
        <dbReference type="SAM" id="MobiDB-lite"/>
    </source>
</evidence>
<dbReference type="Proteomes" id="UP000324575">
    <property type="component" value="Unassembled WGS sequence"/>
</dbReference>
<reference evidence="2 3" key="1">
    <citation type="submission" date="2019-03" db="EMBL/GenBank/DDBJ databases">
        <title>Single cell metagenomics reveals metabolic interactions within the superorganism composed of flagellate Streblomastix strix and complex community of Bacteroidetes bacteria on its surface.</title>
        <authorList>
            <person name="Treitli S.C."/>
            <person name="Kolisko M."/>
            <person name="Husnik F."/>
            <person name="Keeling P."/>
            <person name="Hampl V."/>
        </authorList>
    </citation>
    <scope>NUCLEOTIDE SEQUENCE [LARGE SCALE GENOMIC DNA]</scope>
    <source>
        <strain evidence="2">St1</strain>
    </source>
</reference>
<evidence type="ECO:0000313" key="3">
    <source>
        <dbReference type="Proteomes" id="UP000324575"/>
    </source>
</evidence>
<evidence type="ECO:0000313" key="2">
    <source>
        <dbReference type="EMBL" id="KAA6303687.1"/>
    </source>
</evidence>
<proteinExistence type="predicted"/>
<name>A0A5M8P588_9BACT</name>